<sequence length="207" mass="22829">MQLRSIFHFNSERILLLLGDALLIALAVALSYAVAFIGESSLLLSIEGFYSVLLYWLGTLLVFAYGGLYAKPTTDFSRKKFKWLAMMNTYVVGAVFLTEYVLDPEIWLFALVFMLASFIVRTITSTCCVLQGNKTDLTMIAVIPFVIGAIVTLTLTPKILPFAPLPDSALTISGLATFLYFLYSTALLSLGRFILAKLSALKETVPL</sequence>
<keyword evidence="3" id="KW-1185">Reference proteome</keyword>
<reference evidence="2 3" key="1">
    <citation type="submission" date="2017-11" db="EMBL/GenBank/DDBJ databases">
        <title>Animal gut microbial communities from fecal samples from Wisconsin, USA.</title>
        <authorList>
            <person name="Neumann A."/>
        </authorList>
    </citation>
    <scope>NUCLEOTIDE SEQUENCE [LARGE SCALE GENOMIC DNA]</scope>
    <source>
        <strain evidence="2 3">UWS3</strain>
    </source>
</reference>
<feature type="transmembrane region" description="Helical" evidence="1">
    <location>
        <begin position="14"/>
        <end position="37"/>
    </location>
</feature>
<feature type="transmembrane region" description="Helical" evidence="1">
    <location>
        <begin position="137"/>
        <end position="155"/>
    </location>
</feature>
<comment type="caution">
    <text evidence="2">The sequence shown here is derived from an EMBL/GenBank/DDBJ whole genome shotgun (WGS) entry which is preliminary data.</text>
</comment>
<keyword evidence="1" id="KW-0472">Membrane</keyword>
<evidence type="ECO:0000313" key="2">
    <source>
        <dbReference type="EMBL" id="PJJ40594.1"/>
    </source>
</evidence>
<proteinExistence type="predicted"/>
<keyword evidence="1" id="KW-0812">Transmembrane</keyword>
<feature type="transmembrane region" description="Helical" evidence="1">
    <location>
        <begin position="106"/>
        <end position="130"/>
    </location>
</feature>
<evidence type="ECO:0000313" key="3">
    <source>
        <dbReference type="Proteomes" id="UP000231134"/>
    </source>
</evidence>
<feature type="transmembrane region" description="Helical" evidence="1">
    <location>
        <begin position="175"/>
        <end position="195"/>
    </location>
</feature>
<dbReference type="EMBL" id="PGEX01000001">
    <property type="protein sequence ID" value="PJJ40594.1"/>
    <property type="molecule type" value="Genomic_DNA"/>
</dbReference>
<dbReference type="AlphaFoldDB" id="A0A2M9A4H0"/>
<accession>A0A2M9A4H0</accession>
<gene>
    <name evidence="2" type="ORF">BGX16_0525</name>
</gene>
<dbReference type="Proteomes" id="UP000231134">
    <property type="component" value="Unassembled WGS sequence"/>
</dbReference>
<feature type="transmembrane region" description="Helical" evidence="1">
    <location>
        <begin position="49"/>
        <end position="69"/>
    </location>
</feature>
<organism evidence="2 3">
    <name type="scientific">Hallerella succinigenes</name>
    <dbReference type="NCBI Taxonomy" id="1896222"/>
    <lineage>
        <taxon>Bacteria</taxon>
        <taxon>Pseudomonadati</taxon>
        <taxon>Fibrobacterota</taxon>
        <taxon>Fibrobacteria</taxon>
        <taxon>Fibrobacterales</taxon>
        <taxon>Fibrobacteraceae</taxon>
        <taxon>Hallerella</taxon>
    </lineage>
</organism>
<feature type="transmembrane region" description="Helical" evidence="1">
    <location>
        <begin position="81"/>
        <end position="100"/>
    </location>
</feature>
<keyword evidence="1" id="KW-1133">Transmembrane helix</keyword>
<protein>
    <submittedName>
        <fullName evidence="2">Uncharacterized protein</fullName>
    </submittedName>
</protein>
<dbReference type="RefSeq" id="WP_100424663.1">
    <property type="nucleotide sequence ID" value="NZ_JAQXKX010000044.1"/>
</dbReference>
<name>A0A2M9A4H0_9BACT</name>
<evidence type="ECO:0000256" key="1">
    <source>
        <dbReference type="SAM" id="Phobius"/>
    </source>
</evidence>